<evidence type="ECO:0000313" key="3">
    <source>
        <dbReference type="Proteomes" id="UP000796761"/>
    </source>
</evidence>
<proteinExistence type="predicted"/>
<dbReference type="EMBL" id="SWJQ01000421">
    <property type="protein sequence ID" value="TRZ14641.1"/>
    <property type="molecule type" value="Genomic_DNA"/>
</dbReference>
<gene>
    <name evidence="2" type="ORF">HGM15179_012464</name>
</gene>
<evidence type="ECO:0000313" key="2">
    <source>
        <dbReference type="EMBL" id="TRZ14641.1"/>
    </source>
</evidence>
<keyword evidence="3" id="KW-1185">Reference proteome</keyword>
<accession>A0A8K1LI77</accession>
<sequence length="278" mass="31663">MKGSVIPAFKECKKEDPGIRITEYFNLEESHEDQQSPLPDPAQDSPENHTMVDEGKLVDAVDLDFSKAFDPVSHNKLTDGSSAEKDLAVVDNKLPTGQQCGLVAKKASGDLRFIRKSNAYRLREEILPFTLHQFTFAWNIAFWFWAVQFKKGNQIFPSVYSGDLILFSLFINDLDNVIGCYLSQFADDSKLSWRFCLLGDRKVSKRDPQGLDQGVEASEMKFNNTKNWVLHLGCNNPRNCYRPGKEWLESCPAKKGPGNAGQQWLNMSQQQGQWRYQQ</sequence>
<dbReference type="OrthoDB" id="416454at2759"/>
<dbReference type="PANTHER" id="PTHR33332">
    <property type="entry name" value="REVERSE TRANSCRIPTASE DOMAIN-CONTAINING PROTEIN"/>
    <property type="match status" value="1"/>
</dbReference>
<organism evidence="2 3">
    <name type="scientific">Zosterops borbonicus</name>
    <dbReference type="NCBI Taxonomy" id="364589"/>
    <lineage>
        <taxon>Eukaryota</taxon>
        <taxon>Metazoa</taxon>
        <taxon>Chordata</taxon>
        <taxon>Craniata</taxon>
        <taxon>Vertebrata</taxon>
        <taxon>Euteleostomi</taxon>
        <taxon>Archelosauria</taxon>
        <taxon>Archosauria</taxon>
        <taxon>Dinosauria</taxon>
        <taxon>Saurischia</taxon>
        <taxon>Theropoda</taxon>
        <taxon>Coelurosauria</taxon>
        <taxon>Aves</taxon>
        <taxon>Neognathae</taxon>
        <taxon>Neoaves</taxon>
        <taxon>Telluraves</taxon>
        <taxon>Australaves</taxon>
        <taxon>Passeriformes</taxon>
        <taxon>Sylvioidea</taxon>
        <taxon>Zosteropidae</taxon>
        <taxon>Zosterops</taxon>
    </lineage>
</organism>
<comment type="caution">
    <text evidence="2">The sequence shown here is derived from an EMBL/GenBank/DDBJ whole genome shotgun (WGS) entry which is preliminary data.</text>
</comment>
<dbReference type="AlphaFoldDB" id="A0A8K1LI77"/>
<dbReference type="Proteomes" id="UP000796761">
    <property type="component" value="Unassembled WGS sequence"/>
</dbReference>
<evidence type="ECO:0000256" key="1">
    <source>
        <dbReference type="SAM" id="MobiDB-lite"/>
    </source>
</evidence>
<feature type="region of interest" description="Disordered" evidence="1">
    <location>
        <begin position="27"/>
        <end position="49"/>
    </location>
</feature>
<protein>
    <submittedName>
        <fullName evidence="2">Uncharacterized protein</fullName>
    </submittedName>
</protein>
<reference evidence="2" key="1">
    <citation type="submission" date="2019-04" db="EMBL/GenBank/DDBJ databases">
        <title>Genome assembly of Zosterops borbonicus 15179.</title>
        <authorList>
            <person name="Leroy T."/>
            <person name="Anselmetti Y."/>
            <person name="Tilak M.-K."/>
            <person name="Nabholz B."/>
        </authorList>
    </citation>
    <scope>NUCLEOTIDE SEQUENCE</scope>
    <source>
        <strain evidence="2">HGM_15179</strain>
        <tissue evidence="2">Muscle</tissue>
    </source>
</reference>
<name>A0A8K1LI77_9PASS</name>